<proteinExistence type="predicted"/>
<sequence length="119" mass="12581">RILTIMSLAALVALALVVNPAAAADDAAAAAADQDADDVDGLSNLDDDAEGDDSDVSGDSEQDVFRSYDDRLLGQADLGIMEAQGLIPRNHKTSPTLHNAFECTNEYKPDVLYAQLMDA</sequence>
<dbReference type="AlphaFoldDB" id="A0A9P6G490"/>
<protein>
    <submittedName>
        <fullName evidence="3">Uncharacterized protein</fullName>
    </submittedName>
</protein>
<accession>A0A9P6G490</accession>
<feature type="signal peptide" evidence="2">
    <location>
        <begin position="1"/>
        <end position="23"/>
    </location>
</feature>
<organism evidence="3 4">
    <name type="scientific">Lunasporangiospora selenospora</name>
    <dbReference type="NCBI Taxonomy" id="979761"/>
    <lineage>
        <taxon>Eukaryota</taxon>
        <taxon>Fungi</taxon>
        <taxon>Fungi incertae sedis</taxon>
        <taxon>Mucoromycota</taxon>
        <taxon>Mortierellomycotina</taxon>
        <taxon>Mortierellomycetes</taxon>
        <taxon>Mortierellales</taxon>
        <taxon>Mortierellaceae</taxon>
        <taxon>Lunasporangiospora</taxon>
    </lineage>
</organism>
<dbReference type="EMBL" id="JAABOA010000014">
    <property type="protein sequence ID" value="KAF9586606.1"/>
    <property type="molecule type" value="Genomic_DNA"/>
</dbReference>
<name>A0A9P6G490_9FUNG</name>
<gene>
    <name evidence="3" type="ORF">BGW38_001287</name>
</gene>
<reference evidence="3" key="1">
    <citation type="journal article" date="2020" name="Fungal Divers.">
        <title>Resolving the Mortierellaceae phylogeny through synthesis of multi-gene phylogenetics and phylogenomics.</title>
        <authorList>
            <person name="Vandepol N."/>
            <person name="Liber J."/>
            <person name="Desiro A."/>
            <person name="Na H."/>
            <person name="Kennedy M."/>
            <person name="Barry K."/>
            <person name="Grigoriev I.V."/>
            <person name="Miller A.N."/>
            <person name="O'Donnell K."/>
            <person name="Stajich J.E."/>
            <person name="Bonito G."/>
        </authorList>
    </citation>
    <scope>NUCLEOTIDE SEQUENCE</scope>
    <source>
        <strain evidence="3">KOD1015</strain>
    </source>
</reference>
<evidence type="ECO:0000256" key="1">
    <source>
        <dbReference type="SAM" id="MobiDB-lite"/>
    </source>
</evidence>
<evidence type="ECO:0000256" key="2">
    <source>
        <dbReference type="SAM" id="SignalP"/>
    </source>
</evidence>
<dbReference type="Proteomes" id="UP000780801">
    <property type="component" value="Unassembled WGS sequence"/>
</dbReference>
<keyword evidence="2" id="KW-0732">Signal</keyword>
<comment type="caution">
    <text evidence="3">The sequence shown here is derived from an EMBL/GenBank/DDBJ whole genome shotgun (WGS) entry which is preliminary data.</text>
</comment>
<feature type="region of interest" description="Disordered" evidence="1">
    <location>
        <begin position="32"/>
        <end position="61"/>
    </location>
</feature>
<feature type="chain" id="PRO_5040144953" evidence="2">
    <location>
        <begin position="24"/>
        <end position="119"/>
    </location>
</feature>
<keyword evidence="4" id="KW-1185">Reference proteome</keyword>
<evidence type="ECO:0000313" key="3">
    <source>
        <dbReference type="EMBL" id="KAF9586606.1"/>
    </source>
</evidence>
<feature type="non-terminal residue" evidence="3">
    <location>
        <position position="119"/>
    </location>
</feature>
<feature type="compositionally biased region" description="Acidic residues" evidence="1">
    <location>
        <begin position="34"/>
        <end position="61"/>
    </location>
</feature>
<evidence type="ECO:0000313" key="4">
    <source>
        <dbReference type="Proteomes" id="UP000780801"/>
    </source>
</evidence>